<evidence type="ECO:0000256" key="2">
    <source>
        <dbReference type="ARBA" id="ARBA00022801"/>
    </source>
</evidence>
<comment type="caution">
    <text evidence="3">The sequence shown here is derived from an EMBL/GenBank/DDBJ whole genome shotgun (WGS) entry which is preliminary data.</text>
</comment>
<evidence type="ECO:0000256" key="1">
    <source>
        <dbReference type="ARBA" id="ARBA00005953"/>
    </source>
</evidence>
<name>A0A849I1J9_9HYPH</name>
<dbReference type="InterPro" id="IPR050563">
    <property type="entry name" value="4-hydroxybenzoyl-CoA_TE"/>
</dbReference>
<dbReference type="Proteomes" id="UP000564885">
    <property type="component" value="Unassembled WGS sequence"/>
</dbReference>
<dbReference type="Gene3D" id="3.10.129.10">
    <property type="entry name" value="Hotdog Thioesterase"/>
    <property type="match status" value="1"/>
</dbReference>
<keyword evidence="2" id="KW-0378">Hydrolase</keyword>
<dbReference type="PANTHER" id="PTHR31793:SF27">
    <property type="entry name" value="NOVEL THIOESTERASE SUPERFAMILY DOMAIN AND SAPOSIN A-TYPE DOMAIN CONTAINING PROTEIN (0610012H03RIK)"/>
    <property type="match status" value="1"/>
</dbReference>
<dbReference type="PANTHER" id="PTHR31793">
    <property type="entry name" value="4-HYDROXYBENZOYL-COA THIOESTERASE FAMILY MEMBER"/>
    <property type="match status" value="1"/>
</dbReference>
<reference evidence="3 4" key="1">
    <citation type="submission" date="2020-04" db="EMBL/GenBank/DDBJ databases">
        <title>Enterovirga sp. isolate from soil.</title>
        <authorList>
            <person name="Chea S."/>
            <person name="Kim D.-U."/>
        </authorList>
    </citation>
    <scope>NUCLEOTIDE SEQUENCE [LARGE SCALE GENOMIC DNA]</scope>
    <source>
        <strain evidence="3 4">DB1703</strain>
    </source>
</reference>
<gene>
    <name evidence="3" type="ORF">HJG44_02385</name>
</gene>
<evidence type="ECO:0000313" key="4">
    <source>
        <dbReference type="Proteomes" id="UP000564885"/>
    </source>
</evidence>
<dbReference type="EMBL" id="JABEPP010000001">
    <property type="protein sequence ID" value="NNM71241.1"/>
    <property type="molecule type" value="Genomic_DNA"/>
</dbReference>
<dbReference type="CDD" id="cd00586">
    <property type="entry name" value="4HBT"/>
    <property type="match status" value="1"/>
</dbReference>
<accession>A0A849I1J9</accession>
<dbReference type="AlphaFoldDB" id="A0A849I1J9"/>
<keyword evidence="4" id="KW-1185">Reference proteome</keyword>
<dbReference type="GO" id="GO:0047617">
    <property type="term" value="F:fatty acyl-CoA hydrolase activity"/>
    <property type="evidence" value="ECO:0007669"/>
    <property type="project" value="TreeGrafter"/>
</dbReference>
<dbReference type="SUPFAM" id="SSF54637">
    <property type="entry name" value="Thioesterase/thiol ester dehydrase-isomerase"/>
    <property type="match status" value="1"/>
</dbReference>
<comment type="similarity">
    <text evidence="1">Belongs to the 4-hydroxybenzoyl-CoA thioesterase family.</text>
</comment>
<evidence type="ECO:0000313" key="3">
    <source>
        <dbReference type="EMBL" id="NNM71241.1"/>
    </source>
</evidence>
<organism evidence="3 4">
    <name type="scientific">Enterovirga aerilata</name>
    <dbReference type="NCBI Taxonomy" id="2730920"/>
    <lineage>
        <taxon>Bacteria</taxon>
        <taxon>Pseudomonadati</taxon>
        <taxon>Pseudomonadota</taxon>
        <taxon>Alphaproteobacteria</taxon>
        <taxon>Hyphomicrobiales</taxon>
        <taxon>Methylobacteriaceae</taxon>
        <taxon>Enterovirga</taxon>
    </lineage>
</organism>
<proteinExistence type="inferred from homology"/>
<dbReference type="RefSeq" id="WP_171216719.1">
    <property type="nucleotide sequence ID" value="NZ_JABEPP010000001.1"/>
</dbReference>
<dbReference type="InterPro" id="IPR029069">
    <property type="entry name" value="HotDog_dom_sf"/>
</dbReference>
<protein>
    <submittedName>
        <fullName evidence="3">Acyl-CoA thioesterase</fullName>
    </submittedName>
</protein>
<sequence>MAERPERLARSAFRLFRPVPTRWMDNDVYGHVNNVVYYSYFDTAVNAHLVDHGVLDPATSPVTGLVVETSCTYFESISFPETVEAGIAVTALGRSSATYRVAIFKAGGELAAAQGRFTHVYVDRATGRPAGIPAATRAVLEPLRA</sequence>
<dbReference type="Pfam" id="PF13279">
    <property type="entry name" value="4HBT_2"/>
    <property type="match status" value="1"/>
</dbReference>